<evidence type="ECO:0000313" key="2">
    <source>
        <dbReference type="Proteomes" id="UP000663873"/>
    </source>
</evidence>
<name>A0A821V4B1_9BILA</name>
<feature type="non-terminal residue" evidence="1">
    <location>
        <position position="51"/>
    </location>
</feature>
<accession>A0A821V4B1</accession>
<evidence type="ECO:0000313" key="1">
    <source>
        <dbReference type="EMBL" id="CAF4899840.1"/>
    </source>
</evidence>
<dbReference type="EMBL" id="CAJOBP010076364">
    <property type="protein sequence ID" value="CAF4899840.1"/>
    <property type="molecule type" value="Genomic_DNA"/>
</dbReference>
<proteinExistence type="predicted"/>
<protein>
    <submittedName>
        <fullName evidence="1">Uncharacterized protein</fullName>
    </submittedName>
</protein>
<gene>
    <name evidence="1" type="ORF">UJA718_LOCUS45468</name>
</gene>
<dbReference type="AlphaFoldDB" id="A0A821V4B1"/>
<keyword evidence="2" id="KW-1185">Reference proteome</keyword>
<dbReference type="Proteomes" id="UP000663873">
    <property type="component" value="Unassembled WGS sequence"/>
</dbReference>
<sequence length="51" mass="5780">ASTKSAKAKTVADVWFEQDIFKQTLQEDNDDEEFELERKLSALHSDGVPVL</sequence>
<reference evidence="1" key="1">
    <citation type="submission" date="2021-02" db="EMBL/GenBank/DDBJ databases">
        <authorList>
            <person name="Nowell W R."/>
        </authorList>
    </citation>
    <scope>NUCLEOTIDE SEQUENCE</scope>
</reference>
<feature type="non-terminal residue" evidence="1">
    <location>
        <position position="1"/>
    </location>
</feature>
<comment type="caution">
    <text evidence="1">The sequence shown here is derived from an EMBL/GenBank/DDBJ whole genome shotgun (WGS) entry which is preliminary data.</text>
</comment>
<organism evidence="1 2">
    <name type="scientific">Rotaria socialis</name>
    <dbReference type="NCBI Taxonomy" id="392032"/>
    <lineage>
        <taxon>Eukaryota</taxon>
        <taxon>Metazoa</taxon>
        <taxon>Spiralia</taxon>
        <taxon>Gnathifera</taxon>
        <taxon>Rotifera</taxon>
        <taxon>Eurotatoria</taxon>
        <taxon>Bdelloidea</taxon>
        <taxon>Philodinida</taxon>
        <taxon>Philodinidae</taxon>
        <taxon>Rotaria</taxon>
    </lineage>
</organism>